<name>A0A0V0Z3P0_TRISP</name>
<dbReference type="InParanoid" id="A0A0V0Z3P0"/>
<sequence length="34" mass="4141">MTALTSLKVHYQCYEQNYECFHPKKRIDFNKNCS</sequence>
<protein>
    <submittedName>
        <fullName evidence="1">Uncharacterized protein</fullName>
    </submittedName>
</protein>
<dbReference type="Proteomes" id="UP000054776">
    <property type="component" value="Unassembled WGS sequence"/>
</dbReference>
<keyword evidence="2" id="KW-1185">Reference proteome</keyword>
<gene>
    <name evidence="1" type="ORF">T01_8271</name>
</gene>
<dbReference type="AlphaFoldDB" id="A0A0V0Z3P0"/>
<accession>A0A0V0Z3P0</accession>
<organism evidence="1 2">
    <name type="scientific">Trichinella spiralis</name>
    <name type="common">Trichina worm</name>
    <dbReference type="NCBI Taxonomy" id="6334"/>
    <lineage>
        <taxon>Eukaryota</taxon>
        <taxon>Metazoa</taxon>
        <taxon>Ecdysozoa</taxon>
        <taxon>Nematoda</taxon>
        <taxon>Enoplea</taxon>
        <taxon>Dorylaimia</taxon>
        <taxon>Trichinellida</taxon>
        <taxon>Trichinellidae</taxon>
        <taxon>Trichinella</taxon>
    </lineage>
</organism>
<evidence type="ECO:0000313" key="2">
    <source>
        <dbReference type="Proteomes" id="UP000054776"/>
    </source>
</evidence>
<proteinExistence type="predicted"/>
<reference evidence="1 2" key="1">
    <citation type="submission" date="2015-01" db="EMBL/GenBank/DDBJ databases">
        <title>Evolution of Trichinella species and genotypes.</title>
        <authorList>
            <person name="Korhonen P.K."/>
            <person name="Edoardo P."/>
            <person name="Giuseppe L.R."/>
            <person name="Gasser R.B."/>
        </authorList>
    </citation>
    <scope>NUCLEOTIDE SEQUENCE [LARGE SCALE GENOMIC DNA]</scope>
    <source>
        <strain evidence="1">ISS3</strain>
    </source>
</reference>
<evidence type="ECO:0000313" key="1">
    <source>
        <dbReference type="EMBL" id="KRY07108.1"/>
    </source>
</evidence>
<dbReference type="EMBL" id="JYDH01002867">
    <property type="protein sequence ID" value="KRY07108.1"/>
    <property type="molecule type" value="Genomic_DNA"/>
</dbReference>
<comment type="caution">
    <text evidence="1">The sequence shown here is derived from an EMBL/GenBank/DDBJ whole genome shotgun (WGS) entry which is preliminary data.</text>
</comment>